<dbReference type="Pfam" id="PF03265">
    <property type="entry name" value="DNase_II"/>
    <property type="match status" value="2"/>
</dbReference>
<keyword evidence="9" id="KW-0810">Translation regulation</keyword>
<dbReference type="InterPro" id="IPR004947">
    <property type="entry name" value="DNase_II"/>
</dbReference>
<dbReference type="InterPro" id="IPR011387">
    <property type="entry name" value="TIF2A"/>
</dbReference>
<dbReference type="EnsemblMetazoa" id="PPA28719.1">
    <property type="protein sequence ID" value="PPA28719.1"/>
    <property type="gene ID" value="WBGene00118273"/>
</dbReference>
<dbReference type="AlphaFoldDB" id="A0A2A6CZX1"/>
<dbReference type="CDD" id="cd09121">
    <property type="entry name" value="PLDc_DNaseII_2"/>
    <property type="match status" value="1"/>
</dbReference>
<keyword evidence="10" id="KW-0648">Protein biosynthesis</keyword>
<reference evidence="12" key="2">
    <citation type="submission" date="2022-06" db="UniProtKB">
        <authorList>
            <consortium name="EnsemblMetazoa"/>
        </authorList>
    </citation>
    <scope>IDENTIFICATION</scope>
    <source>
        <strain evidence="12">PS312</strain>
    </source>
</reference>
<feature type="region of interest" description="Disordered" evidence="11">
    <location>
        <begin position="1022"/>
        <end position="1104"/>
    </location>
</feature>
<evidence type="ECO:0000256" key="8">
    <source>
        <dbReference type="ARBA" id="ARBA00022801"/>
    </source>
</evidence>
<dbReference type="InterPro" id="IPR013979">
    <property type="entry name" value="TIF_beta_prop-like"/>
</dbReference>
<dbReference type="GO" id="GO:0003743">
    <property type="term" value="F:translation initiation factor activity"/>
    <property type="evidence" value="ECO:0000318"/>
    <property type="project" value="GO_Central"/>
</dbReference>
<sequence length="1104" mass="122587">MESVSTGVTTSFCKLGYTTMGENIIYAYRGSTGFGVKRGIKPSEAVFEDKENGKVNPCRVFEWSNTGRFFAYCDSVKTCVIEASTGRVILSAELKRTAELMFSPKDSFFLTWEPYTTYNNKDGEKKSPDPNLRIWNMQTGEHITTLVAQKQSQWRPQFSDDETIAVRLVGSELLVHKNSLFEKYDNKLVLPKMEGFALSPGQNLSVAVYIAAHGGKPAVVQVRRLDKEFSIVVNKTFFKSDSAKFNWNIKGTALLILSAVDVDSSNKSYYGEQTVHLVNVMSGDACKVPLCKNGPVYQAKWNPNGREFAVCYGYMPARVTWYNLRAEVVFNIDEGPRNEIHYNAFGNILLVCGFGNLATGKIEVWDTESRKMLIEIAVPNTTHLEWSPDGQHFMTATTCPRLRIDNCYRLWNYKGRMMNEVAYASPTEELWQVSFRKLPGVYNPFPVRELTKEEKSSAGLLVKGRGGDGAPAVPAGAVTKASAYVPPHLRKEGCSKGALETTATAKPAMTENERKIMNLQKKIVDIEGLKKRQDAGEILQLNQLDKIQKEAELLEQIAALRMVFLLSTILLSLGSITLSDAAVSCKNLQAQDVDWFMAYKLPSKVKDSDSGRNFAYIDKFNPNWTISSEPIESLKSSIGATIGQIYGGNDKGVLAFDANTGFWIQHSMPNYPPPPTEEYSYPETATKYGQTMICLSMKSSDLNDIVEQLRYMMINAYSFNIPDDFKTKYENLTSVIADRTSLNTRKEKEFTSKKELKTAGGQEFTSFAKHRQFNADLWRDLIAVDEKVALSVETWLNGAATNMDSTCSTNVTVLDISSVDLNGNTFKSSKDHSKWGVSNNSKKPLICVGDINRQESQTQRGGGALCIEDPKADGIKEEEVDARPPSEENKEKEYFVFPKNENIVVTYLMTPIRFFTSGRFEKKMKSSSFQSGWKYLLIGGNFSKRRTVRMISAATVAALSVLLVVVLTAPPGFNDGGGFGSWNPSGGIGGGGGGMDYDNGGGNWGGNNNNYRRGGYGGGSSYSRPMNQYGGGGGYGRNSYVRPPPPMPEPEPEPRPEPEPEPEPRPEPEPEPRPEPEPEPEPRPEPPPPPVYTHRSSYGRPYQG</sequence>
<organism evidence="12 13">
    <name type="scientific">Pristionchus pacificus</name>
    <name type="common">Parasitic nematode worm</name>
    <dbReference type="NCBI Taxonomy" id="54126"/>
    <lineage>
        <taxon>Eukaryota</taxon>
        <taxon>Metazoa</taxon>
        <taxon>Ecdysozoa</taxon>
        <taxon>Nematoda</taxon>
        <taxon>Chromadorea</taxon>
        <taxon>Rhabditida</taxon>
        <taxon>Rhabditina</taxon>
        <taxon>Diplogasteromorpha</taxon>
        <taxon>Diplogasteroidea</taxon>
        <taxon>Neodiplogasteridae</taxon>
        <taxon>Pristionchus</taxon>
    </lineage>
</organism>
<proteinExistence type="inferred from homology"/>
<dbReference type="GO" id="GO:0000049">
    <property type="term" value="F:tRNA binding"/>
    <property type="evidence" value="ECO:0000318"/>
    <property type="project" value="GO_Central"/>
</dbReference>
<comment type="similarity">
    <text evidence="2">Belongs to the DNase II family.</text>
</comment>
<evidence type="ECO:0000256" key="11">
    <source>
        <dbReference type="SAM" id="MobiDB-lite"/>
    </source>
</evidence>
<keyword evidence="5" id="KW-0396">Initiation factor</keyword>
<dbReference type="GO" id="GO:0043022">
    <property type="term" value="F:ribosome binding"/>
    <property type="evidence" value="ECO:0000318"/>
    <property type="project" value="GO_Central"/>
</dbReference>
<dbReference type="GO" id="GO:0004531">
    <property type="term" value="F:deoxyribonuclease II activity"/>
    <property type="evidence" value="ECO:0007669"/>
    <property type="project" value="InterPro"/>
</dbReference>
<keyword evidence="8" id="KW-0378">Hydrolase</keyword>
<evidence type="ECO:0000256" key="1">
    <source>
        <dbReference type="ARBA" id="ARBA00003993"/>
    </source>
</evidence>
<accession>A0A8R1YKP1</accession>
<dbReference type="Proteomes" id="UP000005239">
    <property type="component" value="Unassembled WGS sequence"/>
</dbReference>
<dbReference type="PANTHER" id="PTHR13227:SF0">
    <property type="entry name" value="EUKARYOTIC TRANSLATION INITIATION FACTOR 2A"/>
    <property type="match status" value="1"/>
</dbReference>
<evidence type="ECO:0000256" key="7">
    <source>
        <dbReference type="ARBA" id="ARBA00022737"/>
    </source>
</evidence>
<dbReference type="PANTHER" id="PTHR13227">
    <property type="entry name" value="EUKARYOTIC TRANSLATION INITIATION FACTOR 2A"/>
    <property type="match status" value="1"/>
</dbReference>
<dbReference type="GO" id="GO:0003729">
    <property type="term" value="F:mRNA binding"/>
    <property type="evidence" value="ECO:0000318"/>
    <property type="project" value="GO_Central"/>
</dbReference>
<evidence type="ECO:0000256" key="9">
    <source>
        <dbReference type="ARBA" id="ARBA00022845"/>
    </source>
</evidence>
<feature type="compositionally biased region" description="Basic and acidic residues" evidence="11">
    <location>
        <begin position="1052"/>
        <end position="1084"/>
    </location>
</feature>
<comment type="similarity">
    <text evidence="3">Belongs to the WD repeat EIF2A family.</text>
</comment>
<keyword evidence="6" id="KW-0853">WD repeat</keyword>
<evidence type="ECO:0000256" key="4">
    <source>
        <dbReference type="ARBA" id="ARBA00013819"/>
    </source>
</evidence>
<protein>
    <recommendedName>
        <fullName evidence="4">Eukaryotic translation initiation factor 2A</fullName>
    </recommendedName>
</protein>
<dbReference type="CDD" id="cd09120">
    <property type="entry name" value="PLDc_DNaseII_1"/>
    <property type="match status" value="1"/>
</dbReference>
<accession>A0A2A6CZX1</accession>
<dbReference type="InterPro" id="IPR015943">
    <property type="entry name" value="WD40/YVTN_repeat-like_dom_sf"/>
</dbReference>
<evidence type="ECO:0000256" key="6">
    <source>
        <dbReference type="ARBA" id="ARBA00022574"/>
    </source>
</evidence>
<gene>
    <name evidence="12" type="primary">WBGene00118273</name>
</gene>
<keyword evidence="7" id="KW-0677">Repeat</keyword>
<evidence type="ECO:0000256" key="10">
    <source>
        <dbReference type="ARBA" id="ARBA00022917"/>
    </source>
</evidence>
<dbReference type="Gene3D" id="2.130.10.10">
    <property type="entry name" value="YVTN repeat-like/Quinoprotein amine dehydrogenase"/>
    <property type="match status" value="2"/>
</dbReference>
<dbReference type="SUPFAM" id="SSF82171">
    <property type="entry name" value="DPP6 N-terminal domain-like"/>
    <property type="match status" value="1"/>
</dbReference>
<name>A0A2A6CZX1_PRIPA</name>
<evidence type="ECO:0000256" key="5">
    <source>
        <dbReference type="ARBA" id="ARBA00022540"/>
    </source>
</evidence>
<dbReference type="FunFam" id="2.130.10.10:FF:000854">
    <property type="entry name" value="Eukaryotic translation initiation factor 2A"/>
    <property type="match status" value="1"/>
</dbReference>
<dbReference type="GO" id="GO:0006417">
    <property type="term" value="P:regulation of translation"/>
    <property type="evidence" value="ECO:0007669"/>
    <property type="project" value="UniProtKB-KW"/>
</dbReference>
<reference evidence="13" key="1">
    <citation type="journal article" date="2008" name="Nat. Genet.">
        <title>The Pristionchus pacificus genome provides a unique perspective on nematode lifestyle and parasitism.</title>
        <authorList>
            <person name="Dieterich C."/>
            <person name="Clifton S.W."/>
            <person name="Schuster L.N."/>
            <person name="Chinwalla A."/>
            <person name="Delehaunty K."/>
            <person name="Dinkelacker I."/>
            <person name="Fulton L."/>
            <person name="Fulton R."/>
            <person name="Godfrey J."/>
            <person name="Minx P."/>
            <person name="Mitreva M."/>
            <person name="Roeseler W."/>
            <person name="Tian H."/>
            <person name="Witte H."/>
            <person name="Yang S.P."/>
            <person name="Wilson R.K."/>
            <person name="Sommer R.J."/>
        </authorList>
    </citation>
    <scope>NUCLEOTIDE SEQUENCE [LARGE SCALE GENOMIC DNA]</scope>
    <source>
        <strain evidence="13">PS312</strain>
    </source>
</reference>
<evidence type="ECO:0000313" key="12">
    <source>
        <dbReference type="EnsemblMetazoa" id="PPA28719.1"/>
    </source>
</evidence>
<comment type="function">
    <text evidence="1">Functions in the early steps of protein synthesis of a small number of specific mRNAs. Acts by directing the binding of methionyl-tRNAi to 40S ribosomal subunits. In contrast to the eIF-2 complex, it binds methionyl-tRNAi to 40S subunits in a codon-dependent manner, whereas the eIF-2 complex binds methionyl-tRNAi to 40S subunits in a GTP-dependent manner.</text>
</comment>
<dbReference type="Pfam" id="PF08662">
    <property type="entry name" value="eIF2A"/>
    <property type="match status" value="1"/>
</dbReference>
<evidence type="ECO:0000256" key="3">
    <source>
        <dbReference type="ARBA" id="ARBA00009573"/>
    </source>
</evidence>
<keyword evidence="13" id="KW-1185">Reference proteome</keyword>
<evidence type="ECO:0000256" key="2">
    <source>
        <dbReference type="ARBA" id="ARBA00007527"/>
    </source>
</evidence>
<evidence type="ECO:0000313" key="13">
    <source>
        <dbReference type="Proteomes" id="UP000005239"/>
    </source>
</evidence>